<dbReference type="Gene3D" id="3.40.50.720">
    <property type="entry name" value="NAD(P)-binding Rossmann-like Domain"/>
    <property type="match status" value="1"/>
</dbReference>
<reference evidence="1 2" key="1">
    <citation type="submission" date="2019-06" db="EMBL/GenBank/DDBJ databases">
        <title>Whole genome shotgun sequence of Pseudonocardia saturnea NBRC 14499.</title>
        <authorList>
            <person name="Hosoyama A."/>
            <person name="Uohara A."/>
            <person name="Ohji S."/>
            <person name="Ichikawa N."/>
        </authorList>
    </citation>
    <scope>NUCLEOTIDE SEQUENCE [LARGE SCALE GENOMIC DNA]</scope>
    <source>
        <strain evidence="1 2">NBRC 14499</strain>
    </source>
</reference>
<proteinExistence type="predicted"/>
<dbReference type="EMBL" id="BJNH01000121">
    <property type="protein sequence ID" value="GEC29380.1"/>
    <property type="molecule type" value="Genomic_DNA"/>
</dbReference>
<evidence type="ECO:0008006" key="3">
    <source>
        <dbReference type="Google" id="ProtNLM"/>
    </source>
</evidence>
<keyword evidence="2" id="KW-1185">Reference proteome</keyword>
<dbReference type="Pfam" id="PF13602">
    <property type="entry name" value="ADH_zinc_N_2"/>
    <property type="match status" value="1"/>
</dbReference>
<name>A0ABQ0S8Y7_9PSEU</name>
<evidence type="ECO:0000313" key="2">
    <source>
        <dbReference type="Proteomes" id="UP000320693"/>
    </source>
</evidence>
<dbReference type="Proteomes" id="UP000320693">
    <property type="component" value="Unassembled WGS sequence"/>
</dbReference>
<dbReference type="Gene3D" id="3.90.180.10">
    <property type="entry name" value="Medium-chain alcohol dehydrogenases, catalytic domain"/>
    <property type="match status" value="1"/>
</dbReference>
<accession>A0ABQ0S8Y7</accession>
<evidence type="ECO:0000313" key="1">
    <source>
        <dbReference type="EMBL" id="GEC29380.1"/>
    </source>
</evidence>
<gene>
    <name evidence="1" type="ORF">PSA01_64090</name>
</gene>
<comment type="caution">
    <text evidence="1">The sequence shown here is derived from an EMBL/GenBank/DDBJ whole genome shotgun (WGS) entry which is preliminary data.</text>
</comment>
<organism evidence="1 2">
    <name type="scientific">Pseudonocardia saturnea</name>
    <dbReference type="NCBI Taxonomy" id="33909"/>
    <lineage>
        <taxon>Bacteria</taxon>
        <taxon>Bacillati</taxon>
        <taxon>Actinomycetota</taxon>
        <taxon>Actinomycetes</taxon>
        <taxon>Pseudonocardiales</taxon>
        <taxon>Pseudonocardiaceae</taxon>
        <taxon>Pseudonocardia</taxon>
    </lineage>
</organism>
<protein>
    <recommendedName>
        <fullName evidence="3">Zinc-binding dehydrogenase</fullName>
    </recommendedName>
</protein>
<sequence length="105" mass="11432">MNGADQDRLGGPGSRRFLRTLKRGGSLYPVYFGEFDDEENARLGVTVTSTQVRSNGARLAEIGRLVERGTLRVAIDSTFPLHDARAAHERAARGHIQGKIVLTVG</sequence>